<protein>
    <submittedName>
        <fullName evidence="3">Sugar phosphate isomerase/epimerase</fullName>
    </submittedName>
</protein>
<dbReference type="EMBL" id="JACIFF010000001">
    <property type="protein sequence ID" value="MBB4077762.1"/>
    <property type="molecule type" value="Genomic_DNA"/>
</dbReference>
<dbReference type="InterPro" id="IPR036237">
    <property type="entry name" value="Xyl_isomerase-like_sf"/>
</dbReference>
<name>A0A840E1Y3_9BACT</name>
<dbReference type="PANTHER" id="PTHR12110">
    <property type="entry name" value="HYDROXYPYRUVATE ISOMERASE"/>
    <property type="match status" value="1"/>
</dbReference>
<feature type="domain" description="Xylose isomerase-like TIM barrel" evidence="2">
    <location>
        <begin position="61"/>
        <end position="273"/>
    </location>
</feature>
<dbReference type="Gene3D" id="3.20.20.150">
    <property type="entry name" value="Divalent-metal-dependent TIM barrel enzymes"/>
    <property type="match status" value="1"/>
</dbReference>
<keyword evidence="4" id="KW-1185">Reference proteome</keyword>
<keyword evidence="3" id="KW-0413">Isomerase</keyword>
<dbReference type="AlphaFoldDB" id="A0A840E1Y3"/>
<comment type="caution">
    <text evidence="3">The sequence shown here is derived from an EMBL/GenBank/DDBJ whole genome shotgun (WGS) entry which is preliminary data.</text>
</comment>
<gene>
    <name evidence="3" type="ORF">GGR28_000363</name>
</gene>
<evidence type="ECO:0000313" key="4">
    <source>
        <dbReference type="Proteomes" id="UP000576209"/>
    </source>
</evidence>
<dbReference type="Proteomes" id="UP000576209">
    <property type="component" value="Unassembled WGS sequence"/>
</dbReference>
<feature type="chain" id="PRO_5032457376" evidence="1">
    <location>
        <begin position="20"/>
        <end position="286"/>
    </location>
</feature>
<reference evidence="3 4" key="1">
    <citation type="submission" date="2020-08" db="EMBL/GenBank/DDBJ databases">
        <title>Genomic Encyclopedia of Type Strains, Phase IV (KMG-IV): sequencing the most valuable type-strain genomes for metagenomic binning, comparative biology and taxonomic classification.</title>
        <authorList>
            <person name="Goeker M."/>
        </authorList>
    </citation>
    <scope>NUCLEOTIDE SEQUENCE [LARGE SCALE GENOMIC DNA]</scope>
    <source>
        <strain evidence="3 4">DSM 105137</strain>
    </source>
</reference>
<keyword evidence="1" id="KW-0732">Signal</keyword>
<evidence type="ECO:0000313" key="3">
    <source>
        <dbReference type="EMBL" id="MBB4077762.1"/>
    </source>
</evidence>
<proteinExistence type="predicted"/>
<feature type="signal peptide" evidence="1">
    <location>
        <begin position="1"/>
        <end position="19"/>
    </location>
</feature>
<dbReference type="InterPro" id="IPR013022">
    <property type="entry name" value="Xyl_isomerase-like_TIM-brl"/>
</dbReference>
<dbReference type="SUPFAM" id="SSF51658">
    <property type="entry name" value="Xylose isomerase-like"/>
    <property type="match status" value="1"/>
</dbReference>
<dbReference type="RefSeq" id="WP_183494003.1">
    <property type="nucleotide sequence ID" value="NZ_JACIFF010000001.1"/>
</dbReference>
<dbReference type="InterPro" id="IPR050312">
    <property type="entry name" value="IolE/XylAMocC-like"/>
</dbReference>
<sequence length="286" mass="31502">MRKLLLLFTLCITTTAVTAQSDQAVIPEVGIVNDLENDSLIGSLGFGWLTEATPKILSPRTVSDEEFATLLPKIKSLQVPLYACNIFIPRELKVVGPDVDEAAVLEYVEIVFQRARAAGLSLITWGSGGSREVPDGFSRLTATAQFIYMAKRVAEVAAEYDILLALENLNSTECNFITTLPEALAVVKAVDHPNLRLCVDIYHMLMERESADAIKGTGPYAIYCEIAERKDRAAPGVNGQYFTPYFSALKDEGYTGKIMIEARWKDLALQGETALETLRQQLAEAY</sequence>
<accession>A0A840E1Y3</accession>
<organism evidence="3 4">
    <name type="scientific">Neolewinella aquimaris</name>
    <dbReference type="NCBI Taxonomy" id="1835722"/>
    <lineage>
        <taxon>Bacteria</taxon>
        <taxon>Pseudomonadati</taxon>
        <taxon>Bacteroidota</taxon>
        <taxon>Saprospiria</taxon>
        <taxon>Saprospirales</taxon>
        <taxon>Lewinellaceae</taxon>
        <taxon>Neolewinella</taxon>
    </lineage>
</organism>
<evidence type="ECO:0000259" key="2">
    <source>
        <dbReference type="Pfam" id="PF01261"/>
    </source>
</evidence>
<evidence type="ECO:0000256" key="1">
    <source>
        <dbReference type="SAM" id="SignalP"/>
    </source>
</evidence>
<dbReference type="Pfam" id="PF01261">
    <property type="entry name" value="AP_endonuc_2"/>
    <property type="match status" value="1"/>
</dbReference>
<dbReference type="GO" id="GO:0016853">
    <property type="term" value="F:isomerase activity"/>
    <property type="evidence" value="ECO:0007669"/>
    <property type="project" value="UniProtKB-KW"/>
</dbReference>